<dbReference type="InterPro" id="IPR013154">
    <property type="entry name" value="ADH-like_N"/>
</dbReference>
<dbReference type="Proteomes" id="UP000241639">
    <property type="component" value="Unassembled WGS sequence"/>
</dbReference>
<keyword evidence="4" id="KW-1185">Reference proteome</keyword>
<evidence type="ECO:0000256" key="1">
    <source>
        <dbReference type="ARBA" id="ARBA00022857"/>
    </source>
</evidence>
<dbReference type="InterPro" id="IPR051603">
    <property type="entry name" value="Zinc-ADH_QOR/CCCR"/>
</dbReference>
<proteinExistence type="predicted"/>
<dbReference type="EMBL" id="PZZP01000001">
    <property type="protein sequence ID" value="PTM58567.1"/>
    <property type="molecule type" value="Genomic_DNA"/>
</dbReference>
<dbReference type="OrthoDB" id="9787435at2"/>
<dbReference type="SUPFAM" id="SSF50129">
    <property type="entry name" value="GroES-like"/>
    <property type="match status" value="1"/>
</dbReference>
<dbReference type="SMART" id="SM00829">
    <property type="entry name" value="PKS_ER"/>
    <property type="match status" value="1"/>
</dbReference>
<feature type="domain" description="Enoyl reductase (ER)" evidence="2">
    <location>
        <begin position="10"/>
        <end position="324"/>
    </location>
</feature>
<evidence type="ECO:0000259" key="2">
    <source>
        <dbReference type="SMART" id="SM00829"/>
    </source>
</evidence>
<comment type="caution">
    <text evidence="3">The sequence shown here is derived from an EMBL/GenBank/DDBJ whole genome shotgun (WGS) entry which is preliminary data.</text>
</comment>
<dbReference type="InterPro" id="IPR011032">
    <property type="entry name" value="GroES-like_sf"/>
</dbReference>
<dbReference type="Pfam" id="PF08240">
    <property type="entry name" value="ADH_N"/>
    <property type="match status" value="1"/>
</dbReference>
<dbReference type="PANTHER" id="PTHR44154:SF1">
    <property type="entry name" value="QUINONE OXIDOREDUCTASE"/>
    <property type="match status" value="1"/>
</dbReference>
<evidence type="ECO:0000313" key="4">
    <source>
        <dbReference type="Proteomes" id="UP000241639"/>
    </source>
</evidence>
<organism evidence="3 4">
    <name type="scientific">Desmospora activa DSM 45169</name>
    <dbReference type="NCBI Taxonomy" id="1121389"/>
    <lineage>
        <taxon>Bacteria</taxon>
        <taxon>Bacillati</taxon>
        <taxon>Bacillota</taxon>
        <taxon>Bacilli</taxon>
        <taxon>Bacillales</taxon>
        <taxon>Thermoactinomycetaceae</taxon>
        <taxon>Desmospora</taxon>
    </lineage>
</organism>
<protein>
    <submittedName>
        <fullName evidence="3">NADPH2:quinone reductase</fullName>
    </submittedName>
</protein>
<dbReference type="Gene3D" id="3.40.50.720">
    <property type="entry name" value="NAD(P)-binding Rossmann-like Domain"/>
    <property type="match status" value="1"/>
</dbReference>
<evidence type="ECO:0000313" key="3">
    <source>
        <dbReference type="EMBL" id="PTM58567.1"/>
    </source>
</evidence>
<name>A0A2T4Z9L3_9BACL</name>
<dbReference type="Gene3D" id="3.90.180.10">
    <property type="entry name" value="Medium-chain alcohol dehydrogenases, catalytic domain"/>
    <property type="match status" value="1"/>
</dbReference>
<accession>A0A2T4Z9L3</accession>
<dbReference type="GO" id="GO:0016491">
    <property type="term" value="F:oxidoreductase activity"/>
    <property type="evidence" value="ECO:0007669"/>
    <property type="project" value="InterPro"/>
</dbReference>
<dbReference type="SUPFAM" id="SSF51735">
    <property type="entry name" value="NAD(P)-binding Rossmann-fold domains"/>
    <property type="match status" value="1"/>
</dbReference>
<dbReference type="Pfam" id="PF13602">
    <property type="entry name" value="ADH_zinc_N_2"/>
    <property type="match status" value="1"/>
</dbReference>
<keyword evidence="1" id="KW-0521">NADP</keyword>
<dbReference type="PANTHER" id="PTHR44154">
    <property type="entry name" value="QUINONE OXIDOREDUCTASE"/>
    <property type="match status" value="1"/>
</dbReference>
<dbReference type="CDD" id="cd08272">
    <property type="entry name" value="MDR6"/>
    <property type="match status" value="1"/>
</dbReference>
<dbReference type="RefSeq" id="WP_107725361.1">
    <property type="nucleotide sequence ID" value="NZ_PZZP01000001.1"/>
</dbReference>
<dbReference type="InterPro" id="IPR036291">
    <property type="entry name" value="NAD(P)-bd_dom_sf"/>
</dbReference>
<reference evidence="3 4" key="1">
    <citation type="submission" date="2018-04" db="EMBL/GenBank/DDBJ databases">
        <title>Genomic Encyclopedia of Archaeal and Bacterial Type Strains, Phase II (KMG-II): from individual species to whole genera.</title>
        <authorList>
            <person name="Goeker M."/>
        </authorList>
    </citation>
    <scope>NUCLEOTIDE SEQUENCE [LARGE SCALE GENOMIC DNA]</scope>
    <source>
        <strain evidence="3 4">DSM 45169</strain>
    </source>
</reference>
<dbReference type="AlphaFoldDB" id="A0A2T4Z9L3"/>
<gene>
    <name evidence="3" type="ORF">C8J48_1152</name>
</gene>
<sequence>MKAQVIHEHGGPDGFRTEEVARPKAGSGQVLVRNLATSVNPIDVKIRSGAVKGVLGEHFPLVLHSDVAGVVEEVGEGVEGFSPGDEVVAYVATGGALADYVAVDASLLAPKPSTLSFAEAAALPLVGITAWEALVDRAKVLPDQQVLIHAATGGVGHIAIQLAKAFDAHVSATGSSEEKLAVARRLGADEGINYRVESVEDYVNRLTDGNGFDVVFDTVGGENLDRSFQAAKPQGTVAAIAARSTHDLSPLHGKALTLHVIFILLTQRTAAGRSHHGQIMREIVRLVEEGKLTPLLDEHRFRFEEVGEAHRRLESGQALGKVVLENERMV</sequence>
<dbReference type="InterPro" id="IPR020843">
    <property type="entry name" value="ER"/>
</dbReference>